<dbReference type="Gene3D" id="2.60.200.30">
    <property type="entry name" value="Probable inorganic polyphosphate/atp-NAD kinase, domain 2"/>
    <property type="match status" value="1"/>
</dbReference>
<feature type="binding site" evidence="12">
    <location>
        <begin position="65"/>
        <end position="66"/>
    </location>
    <ligand>
        <name>NAD(+)</name>
        <dbReference type="ChEBI" id="CHEBI:57540"/>
    </ligand>
</feature>
<accession>A0ABD5NMZ9</accession>
<evidence type="ECO:0000256" key="6">
    <source>
        <dbReference type="ARBA" id="ARBA00022777"/>
    </source>
</evidence>
<dbReference type="PRINTS" id="PR00377">
    <property type="entry name" value="IMPHPHTASES"/>
</dbReference>
<dbReference type="RefSeq" id="WP_256531292.1">
    <property type="nucleotide sequence ID" value="NZ_CP101824.1"/>
</dbReference>
<comment type="similarity">
    <text evidence="12">Belongs to the NAD kinase family.</text>
</comment>
<keyword evidence="6 12" id="KW-0418">Kinase</keyword>
<dbReference type="CDD" id="cd01639">
    <property type="entry name" value="IMPase"/>
    <property type="match status" value="1"/>
</dbReference>
<dbReference type="InterPro" id="IPR017438">
    <property type="entry name" value="ATP-NAD_kinase_N"/>
</dbReference>
<dbReference type="Pfam" id="PF20143">
    <property type="entry name" value="NAD_kinase_C"/>
    <property type="match status" value="1"/>
</dbReference>
<feature type="active site" description="Proton acceptor" evidence="12">
    <location>
        <position position="65"/>
    </location>
</feature>
<dbReference type="Gene3D" id="3.30.540.10">
    <property type="entry name" value="Fructose-1,6-Bisphosphatase, subunit A, domain 1"/>
    <property type="match status" value="1"/>
</dbReference>
<dbReference type="PROSITE" id="PS00630">
    <property type="entry name" value="IMP_2"/>
    <property type="match status" value="1"/>
</dbReference>
<name>A0ABD5NMZ9_9EURY</name>
<dbReference type="GO" id="GO:0046872">
    <property type="term" value="F:metal ion binding"/>
    <property type="evidence" value="ECO:0007669"/>
    <property type="project" value="UniProtKB-UniRule"/>
</dbReference>
<feature type="binding site" evidence="13">
    <location>
        <position position="369"/>
    </location>
    <ligand>
        <name>Mg(2+)</name>
        <dbReference type="ChEBI" id="CHEBI:18420"/>
        <label>1</label>
        <note>catalytic</note>
    </ligand>
</feature>
<feature type="binding site" evidence="13">
    <location>
        <position position="546"/>
    </location>
    <ligand>
        <name>Mg(2+)</name>
        <dbReference type="ChEBI" id="CHEBI:18420"/>
        <label>1</label>
        <note>catalytic</note>
    </ligand>
</feature>
<dbReference type="PANTHER" id="PTHR20854:SF4">
    <property type="entry name" value="INOSITOL-1-MONOPHOSPHATASE-RELATED"/>
    <property type="match status" value="1"/>
</dbReference>
<dbReference type="GO" id="GO:0005737">
    <property type="term" value="C:cytoplasm"/>
    <property type="evidence" value="ECO:0007669"/>
    <property type="project" value="UniProtKB-SubCell"/>
</dbReference>
<comment type="cofactor">
    <cofactor evidence="3 13">
        <name>Mg(2+)</name>
        <dbReference type="ChEBI" id="CHEBI:18420"/>
    </cofactor>
</comment>
<evidence type="ECO:0000256" key="10">
    <source>
        <dbReference type="ARBA" id="ARBA00023277"/>
    </source>
</evidence>
<comment type="subcellular location">
    <subcellularLocation>
        <location evidence="12">Cytoplasm</location>
    </subcellularLocation>
</comment>
<evidence type="ECO:0000256" key="8">
    <source>
        <dbReference type="ARBA" id="ARBA00022857"/>
    </source>
</evidence>
<sequence length="602" mass="63865">MQGRRLATTDEVIAIVSPDAGGALGRLETWCTDRGIGLSTVDVGDDIAAVYDENRATLGVTLGGDGTFLEGIKTFAPRNVPMLGIDLGTLSFLARVDPDDMEAALDEAIQGRSRVDSRQQLAIEAPGIDTTGINDVMLEHVPPESPIGRKVTTLDVAVDDEYVGEFEGTGLAVSTPTGSTGVSLSANGPLHYPANNYALQLIPLQTHALGVRPIVCAPTAEIHVQPAGETSLTVDGGREHTVLEPTDDVLITGAETRAHIVRTSYGYGFFTAITKKLGWSIREPEADPPAGFSRLGETRPESILERARRIAIEAAHSAAEPLRELHGRVEDITYKSDKSDIVTEADHQANRIISTVIANEFPDHAIVSEESRGGSGADEWAAVRPAGDANVPDGATPDTERRLKGTEAPVPDDATPSEPSYTWVVDPFDGTGNFAHGNPNYAVSIALVSDEEPVLGVVHVPETDETFSAIAGEGAYADGTPLGTTDRSKLDESMLLSGYDPDGSFLTRFYQEARGVRRLGCAALHLCYLASGSADAIWEYDTYPWDVAAGIVIAHEAGATITDADGSEYPFAVERDGRAPLLGSNGLLHDRLLDHLDGAPGD</sequence>
<dbReference type="EMBL" id="JBHSAQ010000003">
    <property type="protein sequence ID" value="MFC3958361.1"/>
    <property type="molecule type" value="Genomic_DNA"/>
</dbReference>
<keyword evidence="12" id="KW-0963">Cytoplasm</keyword>
<dbReference type="GeneID" id="73904018"/>
<keyword evidence="9 12" id="KW-0520">NAD</keyword>
<comment type="function">
    <text evidence="12">Involved in the regulation of the intracellular balance of NAD and NADP, and is a key enzyme in the biosynthesis of NADP. Catalyzes specifically the phosphorylation on 2'-hydroxyl of the adenosine moiety of NAD to yield NADP.</text>
</comment>
<dbReference type="EC" id="2.7.1.23" evidence="12"/>
<dbReference type="Gene3D" id="3.40.50.10330">
    <property type="entry name" value="Probable inorganic polyphosphate/atp-NAD kinase, domain 1"/>
    <property type="match status" value="1"/>
</dbReference>
<feature type="binding site" evidence="12">
    <location>
        <position position="150"/>
    </location>
    <ligand>
        <name>NAD(+)</name>
        <dbReference type="ChEBI" id="CHEBI:57540"/>
    </ligand>
</feature>
<feature type="binding site" evidence="12">
    <location>
        <begin position="134"/>
        <end position="135"/>
    </location>
    <ligand>
        <name>NAD(+)</name>
        <dbReference type="ChEBI" id="CHEBI:57540"/>
    </ligand>
</feature>
<keyword evidence="12" id="KW-0547">Nucleotide-binding</keyword>
<dbReference type="InterPro" id="IPR016064">
    <property type="entry name" value="NAD/diacylglycerol_kinase_sf"/>
</dbReference>
<evidence type="ECO:0000256" key="4">
    <source>
        <dbReference type="ARBA" id="ARBA00022679"/>
    </source>
</evidence>
<protein>
    <recommendedName>
        <fullName evidence="12">NAD kinase</fullName>
        <ecNumber evidence="12">2.7.1.23</ecNumber>
    </recommendedName>
    <alternativeName>
        <fullName evidence="12">ATP-dependent NAD kinase</fullName>
    </alternativeName>
</protein>
<keyword evidence="10" id="KW-0119">Carbohydrate metabolism</keyword>
<evidence type="ECO:0000313" key="16">
    <source>
        <dbReference type="Proteomes" id="UP001595846"/>
    </source>
</evidence>
<evidence type="ECO:0000256" key="1">
    <source>
        <dbReference type="ARBA" id="ARBA00001033"/>
    </source>
</evidence>
<keyword evidence="7 13" id="KW-0460">Magnesium</keyword>
<keyword evidence="5 13" id="KW-0479">Metal-binding</keyword>
<feature type="binding site" evidence="13">
    <location>
        <position position="426"/>
    </location>
    <ligand>
        <name>Mg(2+)</name>
        <dbReference type="ChEBI" id="CHEBI:18420"/>
        <label>1</label>
        <note>catalytic</note>
    </ligand>
</feature>
<evidence type="ECO:0000256" key="13">
    <source>
        <dbReference type="PIRSR" id="PIRSR600760-2"/>
    </source>
</evidence>
<dbReference type="GO" id="GO:0003951">
    <property type="term" value="F:NAD+ kinase activity"/>
    <property type="evidence" value="ECO:0007669"/>
    <property type="project" value="UniProtKB-UniRule"/>
</dbReference>
<feature type="binding site" evidence="13">
    <location>
        <position position="429"/>
    </location>
    <ligand>
        <name>Mg(2+)</name>
        <dbReference type="ChEBI" id="CHEBI:18420"/>
        <label>1</label>
        <note>catalytic</note>
    </ligand>
</feature>
<evidence type="ECO:0000256" key="14">
    <source>
        <dbReference type="SAM" id="MobiDB-lite"/>
    </source>
</evidence>
<proteinExistence type="inferred from homology"/>
<evidence type="ECO:0000256" key="12">
    <source>
        <dbReference type="HAMAP-Rule" id="MF_00361"/>
    </source>
</evidence>
<evidence type="ECO:0000256" key="5">
    <source>
        <dbReference type="ARBA" id="ARBA00022723"/>
    </source>
</evidence>
<dbReference type="GO" id="GO:0005524">
    <property type="term" value="F:ATP binding"/>
    <property type="evidence" value="ECO:0007669"/>
    <property type="project" value="UniProtKB-KW"/>
</dbReference>
<dbReference type="Gene3D" id="3.40.190.80">
    <property type="match status" value="1"/>
</dbReference>
<dbReference type="SUPFAM" id="SSF111331">
    <property type="entry name" value="NAD kinase/diacylglycerol kinase-like"/>
    <property type="match status" value="1"/>
</dbReference>
<keyword evidence="4 12" id="KW-0808">Transferase</keyword>
<dbReference type="GO" id="GO:0052834">
    <property type="term" value="F:inositol monophosphate phosphatase activity"/>
    <property type="evidence" value="ECO:0007669"/>
    <property type="project" value="UniProtKB-EC"/>
</dbReference>
<comment type="catalytic activity">
    <reaction evidence="1">
        <text>a myo-inositol phosphate + H2O = myo-inositol + phosphate</text>
        <dbReference type="Rhea" id="RHEA:24056"/>
        <dbReference type="ChEBI" id="CHEBI:15377"/>
        <dbReference type="ChEBI" id="CHEBI:17268"/>
        <dbReference type="ChEBI" id="CHEBI:43474"/>
        <dbReference type="ChEBI" id="CHEBI:84139"/>
        <dbReference type="EC" id="3.1.3.25"/>
    </reaction>
</comment>
<keyword evidence="16" id="KW-1185">Reference proteome</keyword>
<comment type="caution">
    <text evidence="15">The sequence shown here is derived from an EMBL/GenBank/DDBJ whole genome shotgun (WGS) entry which is preliminary data.</text>
</comment>
<keyword evidence="8 12" id="KW-0521">NADP</keyword>
<dbReference type="AlphaFoldDB" id="A0ABD5NMZ9"/>
<evidence type="ECO:0000256" key="3">
    <source>
        <dbReference type="ARBA" id="ARBA00001946"/>
    </source>
</evidence>
<dbReference type="InterPro" id="IPR002504">
    <property type="entry name" value="NADK"/>
</dbReference>
<reference evidence="15 16" key="1">
    <citation type="journal article" date="2019" name="Int. J. Syst. Evol. Microbiol.">
        <title>The Global Catalogue of Microorganisms (GCM) 10K type strain sequencing project: providing services to taxonomists for standard genome sequencing and annotation.</title>
        <authorList>
            <consortium name="The Broad Institute Genomics Platform"/>
            <consortium name="The Broad Institute Genome Sequencing Center for Infectious Disease"/>
            <person name="Wu L."/>
            <person name="Ma J."/>
        </authorList>
    </citation>
    <scope>NUCLEOTIDE SEQUENCE [LARGE SCALE GENOMIC DNA]</scope>
    <source>
        <strain evidence="15 16">IBRC-M 10256</strain>
    </source>
</reference>
<gene>
    <name evidence="12" type="primary">nadK</name>
    <name evidence="15" type="ORF">ACFOUR_08275</name>
</gene>
<organism evidence="15 16">
    <name type="scientific">Halovivax cerinus</name>
    <dbReference type="NCBI Taxonomy" id="1487865"/>
    <lineage>
        <taxon>Archaea</taxon>
        <taxon>Methanobacteriati</taxon>
        <taxon>Methanobacteriota</taxon>
        <taxon>Stenosarchaea group</taxon>
        <taxon>Halobacteria</taxon>
        <taxon>Halobacteriales</taxon>
        <taxon>Natrialbaceae</taxon>
        <taxon>Halovivax</taxon>
    </lineage>
</organism>
<evidence type="ECO:0000256" key="7">
    <source>
        <dbReference type="ARBA" id="ARBA00022842"/>
    </source>
</evidence>
<dbReference type="InterPro" id="IPR033942">
    <property type="entry name" value="IMPase"/>
</dbReference>
<dbReference type="Pfam" id="PF01513">
    <property type="entry name" value="NAD_kinase"/>
    <property type="match status" value="1"/>
</dbReference>
<comment type="catalytic activity">
    <reaction evidence="12">
        <text>NAD(+) + ATP = ADP + NADP(+) + H(+)</text>
        <dbReference type="Rhea" id="RHEA:18629"/>
        <dbReference type="ChEBI" id="CHEBI:15378"/>
        <dbReference type="ChEBI" id="CHEBI:30616"/>
        <dbReference type="ChEBI" id="CHEBI:57540"/>
        <dbReference type="ChEBI" id="CHEBI:58349"/>
        <dbReference type="ChEBI" id="CHEBI:456216"/>
        <dbReference type="EC" id="2.7.1.23"/>
    </reaction>
</comment>
<evidence type="ECO:0000256" key="2">
    <source>
        <dbReference type="ARBA" id="ARBA00001273"/>
    </source>
</evidence>
<evidence type="ECO:0000256" key="9">
    <source>
        <dbReference type="ARBA" id="ARBA00023027"/>
    </source>
</evidence>
<dbReference type="PANTHER" id="PTHR20854">
    <property type="entry name" value="INOSITOL MONOPHOSPHATASE"/>
    <property type="match status" value="1"/>
</dbReference>
<dbReference type="SUPFAM" id="SSF56655">
    <property type="entry name" value="Carbohydrate phosphatase"/>
    <property type="match status" value="1"/>
</dbReference>
<dbReference type="Proteomes" id="UP001595846">
    <property type="component" value="Unassembled WGS sequence"/>
</dbReference>
<dbReference type="GO" id="GO:0006741">
    <property type="term" value="P:NADP+ biosynthetic process"/>
    <property type="evidence" value="ECO:0007669"/>
    <property type="project" value="UniProtKB-UniRule"/>
</dbReference>
<dbReference type="InterPro" id="IPR000760">
    <property type="entry name" value="Inositol_monophosphatase-like"/>
</dbReference>
<dbReference type="InterPro" id="IPR020550">
    <property type="entry name" value="Inositol_monophosphatase_CS"/>
</dbReference>
<comment type="catalytic activity">
    <reaction evidence="2">
        <text>beta-D-fructose 1,6-bisphosphate + H2O = beta-D-fructose 6-phosphate + phosphate</text>
        <dbReference type="Rhea" id="RHEA:11064"/>
        <dbReference type="ChEBI" id="CHEBI:15377"/>
        <dbReference type="ChEBI" id="CHEBI:32966"/>
        <dbReference type="ChEBI" id="CHEBI:43474"/>
        <dbReference type="ChEBI" id="CHEBI:57634"/>
        <dbReference type="EC" id="3.1.3.11"/>
    </reaction>
</comment>
<evidence type="ECO:0000256" key="11">
    <source>
        <dbReference type="ARBA" id="ARBA00038103"/>
    </source>
</evidence>
<dbReference type="Pfam" id="PF00459">
    <property type="entry name" value="Inositol_P"/>
    <property type="match status" value="1"/>
</dbReference>
<dbReference type="HAMAP" id="MF_00361">
    <property type="entry name" value="NAD_kinase"/>
    <property type="match status" value="1"/>
</dbReference>
<keyword evidence="12" id="KW-0067">ATP-binding</keyword>
<evidence type="ECO:0000313" key="15">
    <source>
        <dbReference type="EMBL" id="MFC3958361.1"/>
    </source>
</evidence>
<feature type="region of interest" description="Disordered" evidence="14">
    <location>
        <begin position="370"/>
        <end position="418"/>
    </location>
</feature>
<dbReference type="InterPro" id="IPR017437">
    <property type="entry name" value="ATP-NAD_kinase_PpnK-typ_C"/>
</dbReference>
<comment type="cofactor">
    <cofactor evidence="12">
        <name>a divalent metal cation</name>
        <dbReference type="ChEBI" id="CHEBI:60240"/>
    </cofactor>
</comment>
<dbReference type="GO" id="GO:0042132">
    <property type="term" value="F:fructose 1,6-bisphosphate 1-phosphatase activity"/>
    <property type="evidence" value="ECO:0007669"/>
    <property type="project" value="UniProtKB-EC"/>
</dbReference>
<comment type="caution">
    <text evidence="12">Lacks conserved residue(s) required for the propagation of feature annotation.</text>
</comment>
<comment type="similarity">
    <text evidence="11">Belongs to the inositol monophosphatase superfamily. FBPase class 4 family.</text>
</comment>